<dbReference type="CDD" id="cd00448">
    <property type="entry name" value="YjgF_YER057c_UK114_family"/>
    <property type="match status" value="1"/>
</dbReference>
<evidence type="ECO:0000313" key="3">
    <source>
        <dbReference type="Proteomes" id="UP001204746"/>
    </source>
</evidence>
<organism evidence="2 3">
    <name type="scientific">Streptomyces rugosispiralis</name>
    <dbReference type="NCBI Taxonomy" id="2967341"/>
    <lineage>
        <taxon>Bacteria</taxon>
        <taxon>Bacillati</taxon>
        <taxon>Actinomycetota</taxon>
        <taxon>Actinomycetes</taxon>
        <taxon>Kitasatosporales</taxon>
        <taxon>Streptomycetaceae</taxon>
        <taxon>Streptomyces</taxon>
    </lineage>
</organism>
<comment type="caution">
    <text evidence="2">The sequence shown here is derived from an EMBL/GenBank/DDBJ whole genome shotgun (WGS) entry which is preliminary data.</text>
</comment>
<comment type="similarity">
    <text evidence="1">Belongs to the RutC family.</text>
</comment>
<gene>
    <name evidence="2" type="ORF">NP777_30925</name>
</gene>
<evidence type="ECO:0000256" key="1">
    <source>
        <dbReference type="ARBA" id="ARBA00010552"/>
    </source>
</evidence>
<dbReference type="Gene3D" id="3.30.1330.40">
    <property type="entry name" value="RutC-like"/>
    <property type="match status" value="1"/>
</dbReference>
<dbReference type="InterPro" id="IPR035959">
    <property type="entry name" value="RutC-like_sf"/>
</dbReference>
<sequence>MPQIESLHGPWEWAESVGYAQAVRVGETITTGGIGPYDEHGNVIDGTFEDQVRQTFRNVEAVLRAFGADLTNVVSVNVYVTESDNYGRFTVVRPEFLTAPYPASTAVGVTLLAEGMQVEMNAVALLGATRVPAPPIDSTPPPSAGN</sequence>
<dbReference type="PANTHER" id="PTHR11803">
    <property type="entry name" value="2-IMINOBUTANOATE/2-IMINOPROPANOATE DEAMINASE RIDA"/>
    <property type="match status" value="1"/>
</dbReference>
<dbReference type="EMBL" id="JANIAA010000027">
    <property type="protein sequence ID" value="MCQ8192610.1"/>
    <property type="molecule type" value="Genomic_DNA"/>
</dbReference>
<accession>A0ABT1V5D8</accession>
<keyword evidence="3" id="KW-1185">Reference proteome</keyword>
<dbReference type="Proteomes" id="UP001204746">
    <property type="component" value="Unassembled WGS sequence"/>
</dbReference>
<name>A0ABT1V5D8_9ACTN</name>
<dbReference type="Pfam" id="PF01042">
    <property type="entry name" value="Ribonuc_L-PSP"/>
    <property type="match status" value="1"/>
</dbReference>
<protein>
    <submittedName>
        <fullName evidence="2">RidA family protein</fullName>
    </submittedName>
</protein>
<proteinExistence type="inferred from homology"/>
<dbReference type="RefSeq" id="WP_256653473.1">
    <property type="nucleotide sequence ID" value="NZ_JANIAA010000027.1"/>
</dbReference>
<dbReference type="PANTHER" id="PTHR11803:SF58">
    <property type="entry name" value="PROTEIN HMF1-RELATED"/>
    <property type="match status" value="1"/>
</dbReference>
<dbReference type="SUPFAM" id="SSF55298">
    <property type="entry name" value="YjgF-like"/>
    <property type="match status" value="1"/>
</dbReference>
<evidence type="ECO:0000313" key="2">
    <source>
        <dbReference type="EMBL" id="MCQ8192610.1"/>
    </source>
</evidence>
<reference evidence="2 3" key="1">
    <citation type="submission" date="2022-07" db="EMBL/GenBank/DDBJ databases">
        <authorList>
            <person name="Phongsopitanun W."/>
            <person name="Tanasupawat S."/>
        </authorList>
    </citation>
    <scope>NUCLEOTIDE SEQUENCE [LARGE SCALE GENOMIC DNA]</scope>
    <source>
        <strain evidence="2 3">RCU-064</strain>
    </source>
</reference>
<dbReference type="InterPro" id="IPR006175">
    <property type="entry name" value="YjgF/YER057c/UK114"/>
</dbReference>